<organism evidence="3 4">
    <name type="scientific">Dactylosporangium sucinum</name>
    <dbReference type="NCBI Taxonomy" id="1424081"/>
    <lineage>
        <taxon>Bacteria</taxon>
        <taxon>Bacillati</taxon>
        <taxon>Actinomycetota</taxon>
        <taxon>Actinomycetes</taxon>
        <taxon>Micromonosporales</taxon>
        <taxon>Micromonosporaceae</taxon>
        <taxon>Dactylosporangium</taxon>
    </lineage>
</organism>
<keyword evidence="4" id="KW-1185">Reference proteome</keyword>
<dbReference type="EMBL" id="BMPI01000025">
    <property type="protein sequence ID" value="GGM43325.1"/>
    <property type="molecule type" value="Genomic_DNA"/>
</dbReference>
<dbReference type="Proteomes" id="UP000642070">
    <property type="component" value="Unassembled WGS sequence"/>
</dbReference>
<dbReference type="RefSeq" id="WP_190252449.1">
    <property type="nucleotide sequence ID" value="NZ_BMPI01000025.1"/>
</dbReference>
<evidence type="ECO:0000313" key="4">
    <source>
        <dbReference type="Proteomes" id="UP000642070"/>
    </source>
</evidence>
<reference evidence="3" key="2">
    <citation type="submission" date="2020-09" db="EMBL/GenBank/DDBJ databases">
        <authorList>
            <person name="Sun Q."/>
            <person name="Ohkuma M."/>
        </authorList>
    </citation>
    <scope>NUCLEOTIDE SEQUENCE</scope>
    <source>
        <strain evidence="3">JCM 19831</strain>
    </source>
</reference>
<feature type="region of interest" description="Disordered" evidence="1">
    <location>
        <begin position="22"/>
        <end position="62"/>
    </location>
</feature>
<sequence>MVHTRRLASAVLVALALSVASSGSGYASDPSHETDGDPNPRVVALTDGDPGGASGGGGDPVG</sequence>
<comment type="caution">
    <text evidence="3">The sequence shown here is derived from an EMBL/GenBank/DDBJ whole genome shotgun (WGS) entry which is preliminary data.</text>
</comment>
<proteinExistence type="predicted"/>
<evidence type="ECO:0000313" key="3">
    <source>
        <dbReference type="EMBL" id="GGM43325.1"/>
    </source>
</evidence>
<feature type="signal peptide" evidence="2">
    <location>
        <begin position="1"/>
        <end position="27"/>
    </location>
</feature>
<reference evidence="3" key="1">
    <citation type="journal article" date="2014" name="Int. J. Syst. Evol. Microbiol.">
        <title>Complete genome sequence of Corynebacterium casei LMG S-19264T (=DSM 44701T), isolated from a smear-ripened cheese.</title>
        <authorList>
            <consortium name="US DOE Joint Genome Institute (JGI-PGF)"/>
            <person name="Walter F."/>
            <person name="Albersmeier A."/>
            <person name="Kalinowski J."/>
            <person name="Ruckert C."/>
        </authorList>
    </citation>
    <scope>NUCLEOTIDE SEQUENCE</scope>
    <source>
        <strain evidence="3">JCM 19831</strain>
    </source>
</reference>
<feature type="chain" id="PRO_5037594609" evidence="2">
    <location>
        <begin position="28"/>
        <end position="62"/>
    </location>
</feature>
<protein>
    <submittedName>
        <fullName evidence="3">Uncharacterized protein</fullName>
    </submittedName>
</protein>
<keyword evidence="2" id="KW-0732">Signal</keyword>
<evidence type="ECO:0000256" key="2">
    <source>
        <dbReference type="SAM" id="SignalP"/>
    </source>
</evidence>
<gene>
    <name evidence="3" type="ORF">GCM10007977_051080</name>
</gene>
<dbReference type="AlphaFoldDB" id="A0A917TY11"/>
<evidence type="ECO:0000256" key="1">
    <source>
        <dbReference type="SAM" id="MobiDB-lite"/>
    </source>
</evidence>
<name>A0A917TY11_9ACTN</name>
<feature type="compositionally biased region" description="Gly residues" evidence="1">
    <location>
        <begin position="49"/>
        <end position="62"/>
    </location>
</feature>
<accession>A0A917TY11</accession>